<dbReference type="SUPFAM" id="SSF51445">
    <property type="entry name" value="(Trans)glycosidases"/>
    <property type="match status" value="1"/>
</dbReference>
<evidence type="ECO:0000256" key="1">
    <source>
        <dbReference type="SAM" id="SignalP"/>
    </source>
</evidence>
<feature type="non-terminal residue" evidence="2">
    <location>
        <position position="120"/>
    </location>
</feature>
<reference evidence="2" key="1">
    <citation type="submission" date="2022-11" db="EMBL/GenBank/DDBJ databases">
        <title>Centuries of genome instability and evolution in soft-shell clam transmissible cancer (bioRxiv).</title>
        <authorList>
            <person name="Hart S.F.M."/>
            <person name="Yonemitsu M.A."/>
            <person name="Giersch R.M."/>
            <person name="Beal B.F."/>
            <person name="Arriagada G."/>
            <person name="Davis B.W."/>
            <person name="Ostrander E.A."/>
            <person name="Goff S.P."/>
            <person name="Metzger M.J."/>
        </authorList>
    </citation>
    <scope>NUCLEOTIDE SEQUENCE</scope>
    <source>
        <strain evidence="2">MELC-2E11</strain>
        <tissue evidence="2">Siphon/mantle</tissue>
    </source>
</reference>
<sequence length="120" mass="13622">MDLIRFACFIFLLVIGVSTDDFLYEKFPSSFRWGVATREYYPGNSIKNSEEANKQLREDISSLKELGVTSFKFALDWSLLAPNATTLQPSAVYFYQNATSELVKSSITPHITVFDESFAK</sequence>
<dbReference type="Gene3D" id="3.20.20.80">
    <property type="entry name" value="Glycosidases"/>
    <property type="match status" value="1"/>
</dbReference>
<organism evidence="2 3">
    <name type="scientific">Mya arenaria</name>
    <name type="common">Soft-shell clam</name>
    <dbReference type="NCBI Taxonomy" id="6604"/>
    <lineage>
        <taxon>Eukaryota</taxon>
        <taxon>Metazoa</taxon>
        <taxon>Spiralia</taxon>
        <taxon>Lophotrochozoa</taxon>
        <taxon>Mollusca</taxon>
        <taxon>Bivalvia</taxon>
        <taxon>Autobranchia</taxon>
        <taxon>Heteroconchia</taxon>
        <taxon>Euheterodonta</taxon>
        <taxon>Imparidentia</taxon>
        <taxon>Neoheterodontei</taxon>
        <taxon>Myida</taxon>
        <taxon>Myoidea</taxon>
        <taxon>Myidae</taxon>
        <taxon>Mya</taxon>
    </lineage>
</organism>
<dbReference type="Proteomes" id="UP001164746">
    <property type="component" value="Chromosome 4"/>
</dbReference>
<gene>
    <name evidence="2" type="ORF">MAR_009377</name>
</gene>
<protein>
    <submittedName>
        <fullName evidence="2">BGL10-like protein</fullName>
    </submittedName>
</protein>
<evidence type="ECO:0000313" key="2">
    <source>
        <dbReference type="EMBL" id="WAR02819.1"/>
    </source>
</evidence>
<evidence type="ECO:0000313" key="3">
    <source>
        <dbReference type="Proteomes" id="UP001164746"/>
    </source>
</evidence>
<proteinExistence type="predicted"/>
<feature type="chain" id="PRO_5046604918" evidence="1">
    <location>
        <begin position="20"/>
        <end position="120"/>
    </location>
</feature>
<keyword evidence="1" id="KW-0732">Signal</keyword>
<dbReference type="EMBL" id="CP111015">
    <property type="protein sequence ID" value="WAR02819.1"/>
    <property type="molecule type" value="Genomic_DNA"/>
</dbReference>
<accession>A0ABY7E0V5</accession>
<dbReference type="Pfam" id="PF00232">
    <property type="entry name" value="Glyco_hydro_1"/>
    <property type="match status" value="1"/>
</dbReference>
<dbReference type="InterPro" id="IPR017853">
    <property type="entry name" value="GH"/>
</dbReference>
<name>A0ABY7E0V5_MYAAR</name>
<keyword evidence="3" id="KW-1185">Reference proteome</keyword>
<dbReference type="InterPro" id="IPR001360">
    <property type="entry name" value="Glyco_hydro_1"/>
</dbReference>
<feature type="signal peptide" evidence="1">
    <location>
        <begin position="1"/>
        <end position="19"/>
    </location>
</feature>